<sequence length="156" mass="17372">MACRINGSIISNFLANHTSPVPLASLPANTKTCPICTSSYHEPPKAYNHPILQADTPEYAVQINRGACKHIFGRLCLERHIRAGRPWSHTCPLCRAELFPPPNAARTDAVQDLESALNGLNRLEGGFVDAAVMREVREVESALRRIREILYGTRWI</sequence>
<dbReference type="Gene3D" id="3.30.40.10">
    <property type="entry name" value="Zinc/RING finger domain, C3HC4 (zinc finger)"/>
    <property type="match status" value="1"/>
</dbReference>
<dbReference type="InterPro" id="IPR013083">
    <property type="entry name" value="Znf_RING/FYVE/PHD"/>
</dbReference>
<reference evidence="3 4" key="1">
    <citation type="journal article" date="2018" name="Front. Microbiol.">
        <title>Genome-Wide Analysis of Corynespora cassiicola Leaf Fall Disease Putative Effectors.</title>
        <authorList>
            <person name="Lopez D."/>
            <person name="Ribeiro S."/>
            <person name="Label P."/>
            <person name="Fumanal B."/>
            <person name="Venisse J.S."/>
            <person name="Kohler A."/>
            <person name="de Oliveira R.R."/>
            <person name="Labutti K."/>
            <person name="Lipzen A."/>
            <person name="Lail K."/>
            <person name="Bauer D."/>
            <person name="Ohm R.A."/>
            <person name="Barry K.W."/>
            <person name="Spatafora J."/>
            <person name="Grigoriev I.V."/>
            <person name="Martin F.M."/>
            <person name="Pujade-Renaud V."/>
        </authorList>
    </citation>
    <scope>NUCLEOTIDE SEQUENCE [LARGE SCALE GENOMIC DNA]</scope>
    <source>
        <strain evidence="3 4">Philippines</strain>
    </source>
</reference>
<accession>A0A2T2NX79</accession>
<evidence type="ECO:0000256" key="1">
    <source>
        <dbReference type="PROSITE-ProRule" id="PRU00175"/>
    </source>
</evidence>
<protein>
    <recommendedName>
        <fullName evidence="2">RING-type domain-containing protein</fullName>
    </recommendedName>
</protein>
<dbReference type="PROSITE" id="PS50089">
    <property type="entry name" value="ZF_RING_2"/>
    <property type="match status" value="1"/>
</dbReference>
<dbReference type="AlphaFoldDB" id="A0A2T2NX79"/>
<keyword evidence="1" id="KW-0862">Zinc</keyword>
<dbReference type="Proteomes" id="UP000240883">
    <property type="component" value="Unassembled WGS sequence"/>
</dbReference>
<evidence type="ECO:0000313" key="4">
    <source>
        <dbReference type="Proteomes" id="UP000240883"/>
    </source>
</evidence>
<proteinExistence type="predicted"/>
<keyword evidence="1" id="KW-0863">Zinc-finger</keyword>
<gene>
    <name evidence="3" type="ORF">BS50DRAFT_302855</name>
</gene>
<keyword evidence="1" id="KW-0479">Metal-binding</keyword>
<dbReference type="OrthoDB" id="3791947at2759"/>
<keyword evidence="4" id="KW-1185">Reference proteome</keyword>
<feature type="domain" description="RING-type" evidence="2">
    <location>
        <begin position="33"/>
        <end position="95"/>
    </location>
</feature>
<dbReference type="InterPro" id="IPR001841">
    <property type="entry name" value="Znf_RING"/>
</dbReference>
<dbReference type="EMBL" id="KZ678132">
    <property type="protein sequence ID" value="PSN70025.1"/>
    <property type="molecule type" value="Genomic_DNA"/>
</dbReference>
<evidence type="ECO:0000259" key="2">
    <source>
        <dbReference type="PROSITE" id="PS50089"/>
    </source>
</evidence>
<dbReference type="SUPFAM" id="SSF57850">
    <property type="entry name" value="RING/U-box"/>
    <property type="match status" value="1"/>
</dbReference>
<evidence type="ECO:0000313" key="3">
    <source>
        <dbReference type="EMBL" id="PSN70025.1"/>
    </source>
</evidence>
<name>A0A2T2NX79_CORCC</name>
<organism evidence="3 4">
    <name type="scientific">Corynespora cassiicola Philippines</name>
    <dbReference type="NCBI Taxonomy" id="1448308"/>
    <lineage>
        <taxon>Eukaryota</taxon>
        <taxon>Fungi</taxon>
        <taxon>Dikarya</taxon>
        <taxon>Ascomycota</taxon>
        <taxon>Pezizomycotina</taxon>
        <taxon>Dothideomycetes</taxon>
        <taxon>Pleosporomycetidae</taxon>
        <taxon>Pleosporales</taxon>
        <taxon>Corynesporascaceae</taxon>
        <taxon>Corynespora</taxon>
    </lineage>
</organism>
<dbReference type="GO" id="GO:0008270">
    <property type="term" value="F:zinc ion binding"/>
    <property type="evidence" value="ECO:0007669"/>
    <property type="project" value="UniProtKB-KW"/>
</dbReference>